<sequence length="154" mass="18447">MKIKEDKKRFLENEVNENVIAWLKDIDKEDKDADNKVVNRRHVKKRVKRTRTISQMDTNEFRESRQNHLLDSVSLDLDCEYCGLVFPSTASLVDHVQSRHEPQFRRDYLKGKFTQSEEQDMQRTEDPLKQIKEGKINVNKLFDRRRRDIETLGK</sequence>
<feature type="domain" description="C2H2-type" evidence="2">
    <location>
        <begin position="77"/>
        <end position="105"/>
    </location>
</feature>
<dbReference type="EMBL" id="HBUF01231858">
    <property type="protein sequence ID" value="CAG6673712.1"/>
    <property type="molecule type" value="Transcribed_RNA"/>
</dbReference>
<evidence type="ECO:0000313" key="3">
    <source>
        <dbReference type="EMBL" id="CAG6673712.1"/>
    </source>
</evidence>
<organism evidence="3">
    <name type="scientific">Cacopsylla melanoneura</name>
    <dbReference type="NCBI Taxonomy" id="428564"/>
    <lineage>
        <taxon>Eukaryota</taxon>
        <taxon>Metazoa</taxon>
        <taxon>Ecdysozoa</taxon>
        <taxon>Arthropoda</taxon>
        <taxon>Hexapoda</taxon>
        <taxon>Insecta</taxon>
        <taxon>Pterygota</taxon>
        <taxon>Neoptera</taxon>
        <taxon>Paraneoptera</taxon>
        <taxon>Hemiptera</taxon>
        <taxon>Sternorrhyncha</taxon>
        <taxon>Psylloidea</taxon>
        <taxon>Psyllidae</taxon>
        <taxon>Psyllinae</taxon>
        <taxon>Cacopsylla</taxon>
    </lineage>
</organism>
<keyword evidence="1" id="KW-0863">Zinc-finger</keyword>
<dbReference type="PROSITE" id="PS00028">
    <property type="entry name" value="ZINC_FINGER_C2H2_1"/>
    <property type="match status" value="1"/>
</dbReference>
<keyword evidence="1" id="KW-0479">Metal-binding</keyword>
<dbReference type="AlphaFoldDB" id="A0A8D8WV47"/>
<evidence type="ECO:0000256" key="1">
    <source>
        <dbReference type="PROSITE-ProRule" id="PRU00042"/>
    </source>
</evidence>
<dbReference type="PROSITE" id="PS50157">
    <property type="entry name" value="ZINC_FINGER_C2H2_2"/>
    <property type="match status" value="1"/>
</dbReference>
<proteinExistence type="predicted"/>
<accession>A0A8D8WV47</accession>
<dbReference type="InterPro" id="IPR013087">
    <property type="entry name" value="Znf_C2H2_type"/>
</dbReference>
<evidence type="ECO:0000259" key="2">
    <source>
        <dbReference type="PROSITE" id="PS50157"/>
    </source>
</evidence>
<keyword evidence="1" id="KW-0862">Zinc</keyword>
<name>A0A8D8WV47_9HEMI</name>
<reference evidence="3" key="1">
    <citation type="submission" date="2021-05" db="EMBL/GenBank/DDBJ databases">
        <authorList>
            <person name="Alioto T."/>
            <person name="Alioto T."/>
            <person name="Gomez Garrido J."/>
        </authorList>
    </citation>
    <scope>NUCLEOTIDE SEQUENCE</scope>
</reference>
<protein>
    <recommendedName>
        <fullName evidence="2">C2H2-type domain-containing protein</fullName>
    </recommendedName>
</protein>
<dbReference type="GO" id="GO:0008270">
    <property type="term" value="F:zinc ion binding"/>
    <property type="evidence" value="ECO:0007669"/>
    <property type="project" value="UniProtKB-KW"/>
</dbReference>